<name>A0AAV2LFH1_KNICA</name>
<keyword evidence="3" id="KW-1185">Reference proteome</keyword>
<gene>
    <name evidence="2" type="ORF">KC01_LOCUS29152</name>
</gene>
<evidence type="ECO:0000313" key="2">
    <source>
        <dbReference type="EMBL" id="CAL1601127.1"/>
    </source>
</evidence>
<evidence type="ECO:0000313" key="3">
    <source>
        <dbReference type="Proteomes" id="UP001497482"/>
    </source>
</evidence>
<sequence>MQLDQGWERKKRPFSPSQQTPPVNARHPFGSVVSMQDEDALEFSLRGLVGAWMADEPARSPEGPGPSREQSDSCTRLLQR</sequence>
<feature type="region of interest" description="Disordered" evidence="1">
    <location>
        <begin position="1"/>
        <end position="32"/>
    </location>
</feature>
<organism evidence="2 3">
    <name type="scientific">Knipowitschia caucasica</name>
    <name type="common">Caucasian dwarf goby</name>
    <name type="synonym">Pomatoschistus caucasicus</name>
    <dbReference type="NCBI Taxonomy" id="637954"/>
    <lineage>
        <taxon>Eukaryota</taxon>
        <taxon>Metazoa</taxon>
        <taxon>Chordata</taxon>
        <taxon>Craniata</taxon>
        <taxon>Vertebrata</taxon>
        <taxon>Euteleostomi</taxon>
        <taxon>Actinopterygii</taxon>
        <taxon>Neopterygii</taxon>
        <taxon>Teleostei</taxon>
        <taxon>Neoteleostei</taxon>
        <taxon>Acanthomorphata</taxon>
        <taxon>Gobiaria</taxon>
        <taxon>Gobiiformes</taxon>
        <taxon>Gobioidei</taxon>
        <taxon>Gobiidae</taxon>
        <taxon>Gobiinae</taxon>
        <taxon>Knipowitschia</taxon>
    </lineage>
</organism>
<evidence type="ECO:0000256" key="1">
    <source>
        <dbReference type="SAM" id="MobiDB-lite"/>
    </source>
</evidence>
<dbReference type="EMBL" id="OZ035825">
    <property type="protein sequence ID" value="CAL1601127.1"/>
    <property type="molecule type" value="Genomic_DNA"/>
</dbReference>
<feature type="region of interest" description="Disordered" evidence="1">
    <location>
        <begin position="54"/>
        <end position="80"/>
    </location>
</feature>
<accession>A0AAV2LFH1</accession>
<dbReference type="AlphaFoldDB" id="A0AAV2LFH1"/>
<proteinExistence type="predicted"/>
<reference evidence="2 3" key="1">
    <citation type="submission" date="2024-04" db="EMBL/GenBank/DDBJ databases">
        <authorList>
            <person name="Waldvogel A.-M."/>
            <person name="Schoenle A."/>
        </authorList>
    </citation>
    <scope>NUCLEOTIDE SEQUENCE [LARGE SCALE GENOMIC DNA]</scope>
</reference>
<protein>
    <submittedName>
        <fullName evidence="2">Uncharacterized protein</fullName>
    </submittedName>
</protein>
<dbReference type="Proteomes" id="UP001497482">
    <property type="component" value="Chromosome 3"/>
</dbReference>